<protein>
    <submittedName>
        <fullName evidence="11">C-C motif chemokine 20-like</fullName>
    </submittedName>
</protein>
<dbReference type="GO" id="GO:0006955">
    <property type="term" value="P:immune response"/>
    <property type="evidence" value="ECO:0007669"/>
    <property type="project" value="InterPro"/>
</dbReference>
<evidence type="ECO:0000259" key="10">
    <source>
        <dbReference type="SMART" id="SM00199"/>
    </source>
</evidence>
<evidence type="ECO:0000313" key="12">
    <source>
        <dbReference type="Proteomes" id="UP001314229"/>
    </source>
</evidence>
<evidence type="ECO:0000256" key="8">
    <source>
        <dbReference type="SAM" id="MobiDB-lite"/>
    </source>
</evidence>
<proteinExistence type="predicted"/>
<keyword evidence="3" id="KW-0202">Cytokine</keyword>
<evidence type="ECO:0000256" key="9">
    <source>
        <dbReference type="SAM" id="SignalP"/>
    </source>
</evidence>
<dbReference type="GO" id="GO:0005615">
    <property type="term" value="C:extracellular space"/>
    <property type="evidence" value="ECO:0007669"/>
    <property type="project" value="UniProtKB-KW"/>
</dbReference>
<name>A0AAV1N197_SCOSC</name>
<feature type="region of interest" description="Disordered" evidence="8">
    <location>
        <begin position="104"/>
        <end position="126"/>
    </location>
</feature>
<keyword evidence="7" id="KW-0395">Inflammatory response</keyword>
<evidence type="ECO:0000256" key="3">
    <source>
        <dbReference type="ARBA" id="ARBA00022514"/>
    </source>
</evidence>
<dbReference type="CDD" id="cd00272">
    <property type="entry name" value="Chemokine_CC"/>
    <property type="match status" value="1"/>
</dbReference>
<dbReference type="InterPro" id="IPR001811">
    <property type="entry name" value="Chemokine_IL8-like_dom"/>
</dbReference>
<evidence type="ECO:0000256" key="1">
    <source>
        <dbReference type="ARBA" id="ARBA00004613"/>
    </source>
</evidence>
<keyword evidence="6" id="KW-1015">Disulfide bond</keyword>
<organism evidence="11 12">
    <name type="scientific">Scomber scombrus</name>
    <name type="common">Atlantic mackerel</name>
    <name type="synonym">Scomber vernalis</name>
    <dbReference type="NCBI Taxonomy" id="13677"/>
    <lineage>
        <taxon>Eukaryota</taxon>
        <taxon>Metazoa</taxon>
        <taxon>Chordata</taxon>
        <taxon>Craniata</taxon>
        <taxon>Vertebrata</taxon>
        <taxon>Euteleostomi</taxon>
        <taxon>Actinopterygii</taxon>
        <taxon>Neopterygii</taxon>
        <taxon>Teleostei</taxon>
        <taxon>Neoteleostei</taxon>
        <taxon>Acanthomorphata</taxon>
        <taxon>Pelagiaria</taxon>
        <taxon>Scombriformes</taxon>
        <taxon>Scombridae</taxon>
        <taxon>Scomber</taxon>
    </lineage>
</organism>
<dbReference type="Proteomes" id="UP001314229">
    <property type="component" value="Unassembled WGS sequence"/>
</dbReference>
<comment type="caution">
    <text evidence="11">The sequence shown here is derived from an EMBL/GenBank/DDBJ whole genome shotgun (WGS) entry which is preliminary data.</text>
</comment>
<dbReference type="FunFam" id="2.40.50.40:FF:000012">
    <property type="entry name" value="C-C motif chemokine"/>
    <property type="match status" value="1"/>
</dbReference>
<accession>A0AAV1N197</accession>
<keyword evidence="12" id="KW-1185">Reference proteome</keyword>
<sequence>MVLRGMITVTTVLLCLVLGMLSPAPAALGSYSGRGCCTRYSRKPVPFQRIKGYREQTFIENCRIEAIIFYTIKNHEVCANRKDEWVRKILELLSSKLKKMSNTSRAAGEAVTKRHGNPTIKDGGGSVLNTAMNTTETFANSTESFY</sequence>
<dbReference type="GO" id="GO:0006954">
    <property type="term" value="P:inflammatory response"/>
    <property type="evidence" value="ECO:0007669"/>
    <property type="project" value="UniProtKB-KW"/>
</dbReference>
<dbReference type="InterPro" id="IPR036048">
    <property type="entry name" value="Interleukin_8-like_sf"/>
</dbReference>
<dbReference type="Gene3D" id="2.40.50.40">
    <property type="match status" value="1"/>
</dbReference>
<evidence type="ECO:0000256" key="2">
    <source>
        <dbReference type="ARBA" id="ARBA00022500"/>
    </source>
</evidence>
<dbReference type="AlphaFoldDB" id="A0AAV1N197"/>
<evidence type="ECO:0000256" key="4">
    <source>
        <dbReference type="ARBA" id="ARBA00022525"/>
    </source>
</evidence>
<evidence type="ECO:0000256" key="6">
    <source>
        <dbReference type="ARBA" id="ARBA00023157"/>
    </source>
</evidence>
<feature type="chain" id="PRO_5043751770" evidence="9">
    <location>
        <begin position="30"/>
        <end position="146"/>
    </location>
</feature>
<dbReference type="EMBL" id="CAWUFR010000009">
    <property type="protein sequence ID" value="CAK6952396.1"/>
    <property type="molecule type" value="Genomic_DNA"/>
</dbReference>
<dbReference type="PANTHER" id="PTHR12015:SF108">
    <property type="entry name" value="C-C MOTIF CHEMOKINE 20"/>
    <property type="match status" value="1"/>
</dbReference>
<reference evidence="11 12" key="1">
    <citation type="submission" date="2024-01" db="EMBL/GenBank/DDBJ databases">
        <authorList>
            <person name="Alioto T."/>
            <person name="Alioto T."/>
            <person name="Gomez Garrido J."/>
        </authorList>
    </citation>
    <scope>NUCLEOTIDE SEQUENCE [LARGE SCALE GENOMIC DNA]</scope>
</reference>
<dbReference type="SUPFAM" id="SSF54117">
    <property type="entry name" value="Interleukin 8-like chemokines"/>
    <property type="match status" value="1"/>
</dbReference>
<feature type="domain" description="Chemokine interleukin-8-like" evidence="10">
    <location>
        <begin position="33"/>
        <end position="93"/>
    </location>
</feature>
<evidence type="ECO:0000256" key="5">
    <source>
        <dbReference type="ARBA" id="ARBA00022729"/>
    </source>
</evidence>
<keyword evidence="2" id="KW-0145">Chemotaxis</keyword>
<keyword evidence="4" id="KW-0964">Secreted</keyword>
<feature type="signal peptide" evidence="9">
    <location>
        <begin position="1"/>
        <end position="29"/>
    </location>
</feature>
<dbReference type="InterPro" id="IPR039809">
    <property type="entry name" value="Chemokine_b/g/d"/>
</dbReference>
<comment type="subcellular location">
    <subcellularLocation>
        <location evidence="1">Secreted</location>
    </subcellularLocation>
</comment>
<dbReference type="Pfam" id="PF00048">
    <property type="entry name" value="IL8"/>
    <property type="match status" value="1"/>
</dbReference>
<evidence type="ECO:0000256" key="7">
    <source>
        <dbReference type="ARBA" id="ARBA00023198"/>
    </source>
</evidence>
<keyword evidence="5 9" id="KW-0732">Signal</keyword>
<dbReference type="PANTHER" id="PTHR12015">
    <property type="entry name" value="SMALL INDUCIBLE CYTOKINE A"/>
    <property type="match status" value="1"/>
</dbReference>
<dbReference type="SMART" id="SM00199">
    <property type="entry name" value="SCY"/>
    <property type="match status" value="1"/>
</dbReference>
<dbReference type="GO" id="GO:0008009">
    <property type="term" value="F:chemokine activity"/>
    <property type="evidence" value="ECO:0007669"/>
    <property type="project" value="InterPro"/>
</dbReference>
<gene>
    <name evidence="11" type="ORF">FSCOSCO3_A012879</name>
</gene>
<evidence type="ECO:0000313" key="11">
    <source>
        <dbReference type="EMBL" id="CAK6952396.1"/>
    </source>
</evidence>